<dbReference type="SUPFAM" id="SSF109604">
    <property type="entry name" value="HD-domain/PDEase-like"/>
    <property type="match status" value="1"/>
</dbReference>
<dbReference type="PROSITE" id="PS50112">
    <property type="entry name" value="PAS"/>
    <property type="match status" value="1"/>
</dbReference>
<gene>
    <name evidence="4" type="ORF">ENN47_02925</name>
</gene>
<dbReference type="Pfam" id="PF00989">
    <property type="entry name" value="PAS"/>
    <property type="match status" value="1"/>
</dbReference>
<dbReference type="SMART" id="SM00065">
    <property type="entry name" value="GAF"/>
    <property type="match status" value="1"/>
</dbReference>
<dbReference type="GO" id="GO:0006355">
    <property type="term" value="P:regulation of DNA-templated transcription"/>
    <property type="evidence" value="ECO:0007669"/>
    <property type="project" value="InterPro"/>
</dbReference>
<dbReference type="Proteomes" id="UP000886198">
    <property type="component" value="Unassembled WGS sequence"/>
</dbReference>
<dbReference type="Pfam" id="PF13426">
    <property type="entry name" value="PAS_9"/>
    <property type="match status" value="1"/>
</dbReference>
<dbReference type="AlphaFoldDB" id="A0A7C1CSZ4"/>
<dbReference type="PANTHER" id="PTHR43155">
    <property type="entry name" value="CYCLIC DI-GMP PHOSPHODIESTERASE PA4108-RELATED"/>
    <property type="match status" value="1"/>
</dbReference>
<dbReference type="InterPro" id="IPR003607">
    <property type="entry name" value="HD/PDEase_dom"/>
</dbReference>
<evidence type="ECO:0000259" key="1">
    <source>
        <dbReference type="PROSITE" id="PS50112"/>
    </source>
</evidence>
<dbReference type="Gene3D" id="3.30.450.40">
    <property type="match status" value="1"/>
</dbReference>
<dbReference type="Gene3D" id="1.10.3210.10">
    <property type="entry name" value="Hypothetical protein af1432"/>
    <property type="match status" value="1"/>
</dbReference>
<dbReference type="Pfam" id="PF13487">
    <property type="entry name" value="HD_5"/>
    <property type="match status" value="1"/>
</dbReference>
<dbReference type="PANTHER" id="PTHR43155:SF2">
    <property type="entry name" value="CYCLIC DI-GMP PHOSPHODIESTERASE PA4108"/>
    <property type="match status" value="1"/>
</dbReference>
<proteinExistence type="predicted"/>
<protein>
    <submittedName>
        <fullName evidence="4">PAS domain S-box protein</fullName>
    </submittedName>
</protein>
<dbReference type="NCBIfam" id="TIGR00229">
    <property type="entry name" value="sensory_box"/>
    <property type="match status" value="2"/>
</dbReference>
<feature type="domain" description="HD-GYP" evidence="3">
    <location>
        <begin position="571"/>
        <end position="766"/>
    </location>
</feature>
<evidence type="ECO:0000259" key="2">
    <source>
        <dbReference type="PROSITE" id="PS50113"/>
    </source>
</evidence>
<organism evidence="4">
    <name type="scientific">Mesotoga infera</name>
    <dbReference type="NCBI Taxonomy" id="1236046"/>
    <lineage>
        <taxon>Bacteria</taxon>
        <taxon>Thermotogati</taxon>
        <taxon>Thermotogota</taxon>
        <taxon>Thermotogae</taxon>
        <taxon>Kosmotogales</taxon>
        <taxon>Kosmotogaceae</taxon>
        <taxon>Mesotoga</taxon>
    </lineage>
</organism>
<dbReference type="InterPro" id="IPR000700">
    <property type="entry name" value="PAS-assoc_C"/>
</dbReference>
<dbReference type="NCBIfam" id="TIGR00277">
    <property type="entry name" value="HDIG"/>
    <property type="match status" value="1"/>
</dbReference>
<dbReference type="SUPFAM" id="SSF55781">
    <property type="entry name" value="GAF domain-like"/>
    <property type="match status" value="1"/>
</dbReference>
<dbReference type="InterPro" id="IPR029016">
    <property type="entry name" value="GAF-like_dom_sf"/>
</dbReference>
<accession>A0A7C1CSZ4</accession>
<dbReference type="InterPro" id="IPR000014">
    <property type="entry name" value="PAS"/>
</dbReference>
<sequence>MVLSITERLGRIIQRIESTEALNESEERYRVTLSSIGDAVLATDGFGMIVFANSVACNLIGLEEEEIVGKRMNDVMEIFNEETGESTQIPIENIIETGRKIGLANHTCLKSKNGKVYSIADSAAPIVTDDGEISGIVLIFRDVTEERQKEERIAHSESRYRELVQNMNGGLIILDSRDDGESFFLKEFKPPRGITESVDCNLSGADVRDVFQTFETSALYDAVKKTYKDGEPRNVGLERYICGEQEGWWVNYVYRLPSGEIVDLSYDVTEMTELQRFKDEAGRNLFKISKAIAGRRFSLDEFMRETIEKVGSSLNVDRAGIYMMNKVGEMELMLSFDLHEGKIRTDRSLAMGTDLAGEYVNLVSDKRFLSVSDVKLEKSSAFIDSLKGAGVVAILDIPLKIRGKIVGSLFCDMETSREWTADEKQFAASVGDILTLALEEDELVKSEQRYRNFFKMNGAIMLLIDPSTGRIVDANSAACEFYKYDADKLKKLSIRNLTADSQGLREINKLLSGETLRLVTRQKQAGEKIIDVEIFASPFKSAGMELLNLIIIDVTEALTAKDRLAEALKKVNTSLEGAVELVSKVVEARDPYTAGHQENVSKLATAIAERLSLEKESIRSVRIAGLLHDVGKVSIPAEILSKPGKLTDLEWSLIKRHPVIGYEILRDVQLGGPIAEIVKDHHERINGTGYPEGLEGSEISLESKIVAVADVVEAMVSHRPYRASRGLDEAIQEIEDNAGTLYDEEVVSACVDLIKSGFSIGRSDISKS</sequence>
<dbReference type="SUPFAM" id="SSF55785">
    <property type="entry name" value="PYP-like sensor domain (PAS domain)"/>
    <property type="match status" value="2"/>
</dbReference>
<dbReference type="PROSITE" id="PS50113">
    <property type="entry name" value="PAC"/>
    <property type="match status" value="1"/>
</dbReference>
<feature type="domain" description="PAS" evidence="1">
    <location>
        <begin position="25"/>
        <end position="98"/>
    </location>
</feature>
<dbReference type="CDD" id="cd00077">
    <property type="entry name" value="HDc"/>
    <property type="match status" value="1"/>
</dbReference>
<dbReference type="InterPro" id="IPR035965">
    <property type="entry name" value="PAS-like_dom_sf"/>
</dbReference>
<dbReference type="InterPro" id="IPR013767">
    <property type="entry name" value="PAS_fold"/>
</dbReference>
<dbReference type="SMART" id="SM00471">
    <property type="entry name" value="HDc"/>
    <property type="match status" value="1"/>
</dbReference>
<dbReference type="SMART" id="SM00091">
    <property type="entry name" value="PAS"/>
    <property type="match status" value="2"/>
</dbReference>
<dbReference type="InterPro" id="IPR037522">
    <property type="entry name" value="HD_GYP_dom"/>
</dbReference>
<comment type="caution">
    <text evidence="4">The sequence shown here is derived from an EMBL/GenBank/DDBJ whole genome shotgun (WGS) entry which is preliminary data.</text>
</comment>
<dbReference type="PROSITE" id="PS51832">
    <property type="entry name" value="HD_GYP"/>
    <property type="match status" value="1"/>
</dbReference>
<dbReference type="CDD" id="cd00130">
    <property type="entry name" value="PAS"/>
    <property type="match status" value="2"/>
</dbReference>
<evidence type="ECO:0000259" key="3">
    <source>
        <dbReference type="PROSITE" id="PS51832"/>
    </source>
</evidence>
<dbReference type="EMBL" id="DSBT01000085">
    <property type="protein sequence ID" value="HDP77137.1"/>
    <property type="molecule type" value="Genomic_DNA"/>
</dbReference>
<dbReference type="Gene3D" id="3.30.450.20">
    <property type="entry name" value="PAS domain"/>
    <property type="match status" value="2"/>
</dbReference>
<evidence type="ECO:0000313" key="4">
    <source>
        <dbReference type="EMBL" id="HDP77137.1"/>
    </source>
</evidence>
<dbReference type="Pfam" id="PF01590">
    <property type="entry name" value="GAF"/>
    <property type="match status" value="1"/>
</dbReference>
<feature type="domain" description="PAC" evidence="2">
    <location>
        <begin position="97"/>
        <end position="155"/>
    </location>
</feature>
<name>A0A7C1CSZ4_9BACT</name>
<dbReference type="InterPro" id="IPR006675">
    <property type="entry name" value="HDIG_dom"/>
</dbReference>
<dbReference type="InterPro" id="IPR003018">
    <property type="entry name" value="GAF"/>
</dbReference>
<reference evidence="4" key="1">
    <citation type="journal article" date="2020" name="mSystems">
        <title>Genome- and Community-Level Interaction Insights into Carbon Utilization and Element Cycling Functions of Hydrothermarchaeota in Hydrothermal Sediment.</title>
        <authorList>
            <person name="Zhou Z."/>
            <person name="Liu Y."/>
            <person name="Xu W."/>
            <person name="Pan J."/>
            <person name="Luo Z.H."/>
            <person name="Li M."/>
        </authorList>
    </citation>
    <scope>NUCLEOTIDE SEQUENCE [LARGE SCALE GENOMIC DNA]</scope>
    <source>
        <strain evidence="4">SpSt-1179</strain>
    </source>
</reference>